<feature type="transmembrane region" description="Helical" evidence="1">
    <location>
        <begin position="158"/>
        <end position="178"/>
    </location>
</feature>
<dbReference type="AlphaFoldDB" id="A0A9X4M0L2"/>
<keyword evidence="1" id="KW-0812">Transmembrane</keyword>
<dbReference type="PANTHER" id="PTHR23028:SF53">
    <property type="entry name" value="ACYL_TRANSF_3 DOMAIN-CONTAINING PROTEIN"/>
    <property type="match status" value="1"/>
</dbReference>
<evidence type="ECO:0000313" key="4">
    <source>
        <dbReference type="Proteomes" id="UP001152755"/>
    </source>
</evidence>
<keyword evidence="3" id="KW-0808">Transferase</keyword>
<dbReference type="EMBL" id="JANRHA010000009">
    <property type="protein sequence ID" value="MDG3015780.1"/>
    <property type="molecule type" value="Genomic_DNA"/>
</dbReference>
<keyword evidence="3" id="KW-0012">Acyltransferase</keyword>
<dbReference type="RefSeq" id="WP_277831848.1">
    <property type="nucleotide sequence ID" value="NZ_JAAIVF010000002.1"/>
</dbReference>
<gene>
    <name evidence="3" type="ORF">NVS88_14555</name>
</gene>
<comment type="caution">
    <text evidence="3">The sequence shown here is derived from an EMBL/GenBank/DDBJ whole genome shotgun (WGS) entry which is preliminary data.</text>
</comment>
<feature type="transmembrane region" description="Helical" evidence="1">
    <location>
        <begin position="220"/>
        <end position="240"/>
    </location>
</feature>
<organism evidence="3 4">
    <name type="scientific">Speluncibacter jeojiensis</name>
    <dbReference type="NCBI Taxonomy" id="2710754"/>
    <lineage>
        <taxon>Bacteria</taxon>
        <taxon>Bacillati</taxon>
        <taxon>Actinomycetota</taxon>
        <taxon>Actinomycetes</taxon>
        <taxon>Mycobacteriales</taxon>
        <taxon>Speluncibacteraceae</taxon>
        <taxon>Speluncibacter</taxon>
    </lineage>
</organism>
<proteinExistence type="predicted"/>
<dbReference type="Proteomes" id="UP001152755">
    <property type="component" value="Unassembled WGS sequence"/>
</dbReference>
<keyword evidence="1" id="KW-0472">Membrane</keyword>
<reference evidence="3" key="1">
    <citation type="submission" date="2022-08" db="EMBL/GenBank/DDBJ databases">
        <title>Genome analysis of Corynebacteriales strain.</title>
        <authorList>
            <person name="Lee S.D."/>
        </authorList>
    </citation>
    <scope>NUCLEOTIDE SEQUENCE</scope>
    <source>
        <strain evidence="3">D3-21</strain>
    </source>
</reference>
<feature type="transmembrane region" description="Helical" evidence="1">
    <location>
        <begin position="190"/>
        <end position="208"/>
    </location>
</feature>
<name>A0A9X4M0L2_9ACTN</name>
<feature type="domain" description="Acyltransferase 3" evidence="2">
    <location>
        <begin position="30"/>
        <end position="373"/>
    </location>
</feature>
<evidence type="ECO:0000313" key="3">
    <source>
        <dbReference type="EMBL" id="MDG3015780.1"/>
    </source>
</evidence>
<feature type="transmembrane region" description="Helical" evidence="1">
    <location>
        <begin position="359"/>
        <end position="380"/>
    </location>
</feature>
<dbReference type="GO" id="GO:0009103">
    <property type="term" value="P:lipopolysaccharide biosynthetic process"/>
    <property type="evidence" value="ECO:0007669"/>
    <property type="project" value="TreeGrafter"/>
</dbReference>
<sequence length="398" mass="42769">MVTQTEITAAADAQGARPARAIPSPRGFIPALEGMRAFAALGVVITHVAFQTGNSGASVLGRIWGRFDLAVALFFGLSGFLLWRSHAQAARGMRPRPGAVRYLRSRVVRIMPAYLVLVVLVLLFLPDARGAGVSTWLANLTLTQVFVPLSLTGGLTQLWSLSVEVAFYLALPVLAWLLCGLRGDRARYRIPVIAAACVLSLGWGFVTLPVPGGVNTENWLPGYVAWFGAGMLLAELTVSPPGRMYALAQRRIVMALIALFGFALSCTDLAGPPGLTQPSPWQYATKIALGAVFAYALLAPLVLGLKARTDGDRAAHKILASPPALAVGRWSYAVFLWHLSVLALVFPAFGIRPFAGNMALVWVLTVALTLPVASASFALIEEPARVRLARWERRRSHV</sequence>
<dbReference type="InterPro" id="IPR002656">
    <property type="entry name" value="Acyl_transf_3_dom"/>
</dbReference>
<keyword evidence="4" id="KW-1185">Reference proteome</keyword>
<protein>
    <submittedName>
        <fullName evidence="3">Acyltransferase</fullName>
    </submittedName>
</protein>
<feature type="transmembrane region" description="Helical" evidence="1">
    <location>
        <begin position="252"/>
        <end position="271"/>
    </location>
</feature>
<feature type="transmembrane region" description="Helical" evidence="1">
    <location>
        <begin position="27"/>
        <end position="49"/>
    </location>
</feature>
<feature type="transmembrane region" description="Helical" evidence="1">
    <location>
        <begin position="283"/>
        <end position="305"/>
    </location>
</feature>
<feature type="transmembrane region" description="Helical" evidence="1">
    <location>
        <begin position="326"/>
        <end position="347"/>
    </location>
</feature>
<dbReference type="InterPro" id="IPR050879">
    <property type="entry name" value="Acyltransferase_3"/>
</dbReference>
<keyword evidence="1" id="KW-1133">Transmembrane helix</keyword>
<evidence type="ECO:0000256" key="1">
    <source>
        <dbReference type="SAM" id="Phobius"/>
    </source>
</evidence>
<evidence type="ECO:0000259" key="2">
    <source>
        <dbReference type="Pfam" id="PF01757"/>
    </source>
</evidence>
<dbReference type="GO" id="GO:0016020">
    <property type="term" value="C:membrane"/>
    <property type="evidence" value="ECO:0007669"/>
    <property type="project" value="TreeGrafter"/>
</dbReference>
<accession>A0A9X4M0L2</accession>
<feature type="transmembrane region" description="Helical" evidence="1">
    <location>
        <begin position="107"/>
        <end position="125"/>
    </location>
</feature>
<dbReference type="Pfam" id="PF01757">
    <property type="entry name" value="Acyl_transf_3"/>
    <property type="match status" value="1"/>
</dbReference>
<feature type="transmembrane region" description="Helical" evidence="1">
    <location>
        <begin position="69"/>
        <end position="86"/>
    </location>
</feature>
<dbReference type="GO" id="GO:0016747">
    <property type="term" value="F:acyltransferase activity, transferring groups other than amino-acyl groups"/>
    <property type="evidence" value="ECO:0007669"/>
    <property type="project" value="InterPro"/>
</dbReference>
<dbReference type="PANTHER" id="PTHR23028">
    <property type="entry name" value="ACETYLTRANSFERASE"/>
    <property type="match status" value="1"/>
</dbReference>